<gene>
    <name evidence="3" type="ORF">B0T16DRAFT_325536</name>
</gene>
<dbReference type="PRINTS" id="PR00069">
    <property type="entry name" value="ALDKETRDTASE"/>
</dbReference>
<dbReference type="InterPro" id="IPR036812">
    <property type="entry name" value="NAD(P)_OxRdtase_dom_sf"/>
</dbReference>
<dbReference type="GO" id="GO:0016491">
    <property type="term" value="F:oxidoreductase activity"/>
    <property type="evidence" value="ECO:0007669"/>
    <property type="project" value="UniProtKB-KW"/>
</dbReference>
<dbReference type="PANTHER" id="PTHR43625">
    <property type="entry name" value="AFLATOXIN B1 ALDEHYDE REDUCTASE"/>
    <property type="match status" value="1"/>
</dbReference>
<name>A0AA40CR57_9PEZI</name>
<organism evidence="3 4">
    <name type="scientific">Cercophora newfieldiana</name>
    <dbReference type="NCBI Taxonomy" id="92897"/>
    <lineage>
        <taxon>Eukaryota</taxon>
        <taxon>Fungi</taxon>
        <taxon>Dikarya</taxon>
        <taxon>Ascomycota</taxon>
        <taxon>Pezizomycotina</taxon>
        <taxon>Sordariomycetes</taxon>
        <taxon>Sordariomycetidae</taxon>
        <taxon>Sordariales</taxon>
        <taxon>Lasiosphaeriaceae</taxon>
        <taxon>Cercophora</taxon>
    </lineage>
</organism>
<keyword evidence="4" id="KW-1185">Reference proteome</keyword>
<dbReference type="GO" id="GO:0005737">
    <property type="term" value="C:cytoplasm"/>
    <property type="evidence" value="ECO:0007669"/>
    <property type="project" value="TreeGrafter"/>
</dbReference>
<sequence>MTSSPSTHRPLGKDGPLVPRIGFGAMGLGSSRTAVPLPDDQRFAVLDCAYEVGSTFWDTSDIYGDSEELIGKWFAKNPDKRKDIFLATKFGAIQYPNGGFGFRGDAEYVAIACEQSLKRLNVDTIDLWYPHRLDGSTPVEHIVAEMVKLKEQGKIRYIGLSEVTAATLRRAHAVHPISCVQMEYSMFSTEIESPEYNLLKTCRELGVAVVAYSPLSRGLLTGSLKGPGDFDKGDARQFYPRFSPENFPKNMELVNAVKEVAAKKGITAGQTALAWLLSQGDDIFPIPGTITRKFIKENFDALDVHLTRDEMREIRELVDKASVFGERYPAAHAYGLFADTPLPEEWKEQKRGNGIMGYIVPPAE</sequence>
<keyword evidence="1" id="KW-0560">Oxidoreductase</keyword>
<dbReference type="PANTHER" id="PTHR43625:SF40">
    <property type="entry name" value="ALDO-KETO REDUCTASE YAKC [NADP(+)]"/>
    <property type="match status" value="1"/>
</dbReference>
<dbReference type="AlphaFoldDB" id="A0AA40CR57"/>
<dbReference type="InterPro" id="IPR020471">
    <property type="entry name" value="AKR"/>
</dbReference>
<protein>
    <submittedName>
        <fullName evidence="3">NADP-dependent oxidoreductase domain-containing protein</fullName>
    </submittedName>
</protein>
<feature type="domain" description="NADP-dependent oxidoreductase" evidence="2">
    <location>
        <begin position="20"/>
        <end position="318"/>
    </location>
</feature>
<dbReference type="SUPFAM" id="SSF51430">
    <property type="entry name" value="NAD(P)-linked oxidoreductase"/>
    <property type="match status" value="1"/>
</dbReference>
<evidence type="ECO:0000313" key="4">
    <source>
        <dbReference type="Proteomes" id="UP001174936"/>
    </source>
</evidence>
<dbReference type="Gene3D" id="3.20.20.100">
    <property type="entry name" value="NADP-dependent oxidoreductase domain"/>
    <property type="match status" value="1"/>
</dbReference>
<proteinExistence type="predicted"/>
<dbReference type="Pfam" id="PF00248">
    <property type="entry name" value="Aldo_ket_red"/>
    <property type="match status" value="1"/>
</dbReference>
<dbReference type="InterPro" id="IPR023210">
    <property type="entry name" value="NADP_OxRdtase_dom"/>
</dbReference>
<dbReference type="EMBL" id="JAULSV010000003">
    <property type="protein sequence ID" value="KAK0648140.1"/>
    <property type="molecule type" value="Genomic_DNA"/>
</dbReference>
<evidence type="ECO:0000256" key="1">
    <source>
        <dbReference type="ARBA" id="ARBA00023002"/>
    </source>
</evidence>
<dbReference type="InterPro" id="IPR050791">
    <property type="entry name" value="Aldo-Keto_reductase"/>
</dbReference>
<dbReference type="Proteomes" id="UP001174936">
    <property type="component" value="Unassembled WGS sequence"/>
</dbReference>
<comment type="caution">
    <text evidence="3">The sequence shown here is derived from an EMBL/GenBank/DDBJ whole genome shotgun (WGS) entry which is preliminary data.</text>
</comment>
<evidence type="ECO:0000313" key="3">
    <source>
        <dbReference type="EMBL" id="KAK0648140.1"/>
    </source>
</evidence>
<reference evidence="3" key="1">
    <citation type="submission" date="2023-06" db="EMBL/GenBank/DDBJ databases">
        <title>Genome-scale phylogeny and comparative genomics of the fungal order Sordariales.</title>
        <authorList>
            <consortium name="Lawrence Berkeley National Laboratory"/>
            <person name="Hensen N."/>
            <person name="Bonometti L."/>
            <person name="Westerberg I."/>
            <person name="Brannstrom I.O."/>
            <person name="Guillou S."/>
            <person name="Cros-Aarteil S."/>
            <person name="Calhoun S."/>
            <person name="Haridas S."/>
            <person name="Kuo A."/>
            <person name="Mondo S."/>
            <person name="Pangilinan J."/>
            <person name="Riley R."/>
            <person name="Labutti K."/>
            <person name="Andreopoulos B."/>
            <person name="Lipzen A."/>
            <person name="Chen C."/>
            <person name="Yanf M."/>
            <person name="Daum C."/>
            <person name="Ng V."/>
            <person name="Clum A."/>
            <person name="Steindorff A."/>
            <person name="Ohm R."/>
            <person name="Martin F."/>
            <person name="Silar P."/>
            <person name="Natvig D."/>
            <person name="Lalanne C."/>
            <person name="Gautier V."/>
            <person name="Ament-Velasquez S.L."/>
            <person name="Kruys A."/>
            <person name="Hutchinson M.I."/>
            <person name="Powell A.J."/>
            <person name="Barry K."/>
            <person name="Miller A.N."/>
            <person name="Grigoriev I.V."/>
            <person name="Debuchy R."/>
            <person name="Gladieux P."/>
            <person name="Thoren M.H."/>
            <person name="Johannesson H."/>
        </authorList>
    </citation>
    <scope>NUCLEOTIDE SEQUENCE</scope>
    <source>
        <strain evidence="3">SMH2532-1</strain>
    </source>
</reference>
<evidence type="ECO:0000259" key="2">
    <source>
        <dbReference type="Pfam" id="PF00248"/>
    </source>
</evidence>
<accession>A0AA40CR57</accession>